<gene>
    <name evidence="3" type="ORF">FG382_00455</name>
</gene>
<proteinExistence type="predicted"/>
<evidence type="ECO:0000259" key="2">
    <source>
        <dbReference type="Pfam" id="PF12395"/>
    </source>
</evidence>
<feature type="domain" description="DUF1835" evidence="1">
    <location>
        <begin position="100"/>
        <end position="214"/>
    </location>
</feature>
<dbReference type="OrthoDB" id="343110at2"/>
<sequence length="369" mass="43412">MVIKTKVNYPFIYFLMDQNIVFVYKIETQNYISVLDLSRTEAWGTFELEQEEEFETFDHYKSNPIQGRTFFANQDDMVLLVESINQQIQKNRQLRTDGPVHIVSSESAAGSLRAGLERPKTVIGFPDFLSIGPLGELDKKTGQTFRKDWLIENINIEQEVEYPVKFSNTLREIEDIPNEVPIYIWYGNNANEQICMRFLIYLLNEKTNEIFLINSTELYEKHINTQKQQQYISNTSQMESPNLKMLFEKNKKATALSEKERSHLQLDWEALAKTKEVLRIWSNGEIKGVPENHTDSTILHMIEDLQKQQGNNDFIKIGKLLEEFFVQMDGFVDIFFLEYRIRHLIYSGFLEIKGIPKSLWNYSVRMRNE</sequence>
<dbReference type="InterPro" id="IPR014973">
    <property type="entry name" value="DUF1835"/>
</dbReference>
<evidence type="ECO:0000313" key="3">
    <source>
        <dbReference type="EMBL" id="TQR16672.1"/>
    </source>
</evidence>
<reference evidence="3 4" key="1">
    <citation type="submission" date="2019-05" db="EMBL/GenBank/DDBJ databases">
        <title>Psychrobacillus vulpis sp. nov., a new species isolated from feces of a red fox that inhabits in The Tablas de Daimiel Natural Park, Albacete, Spain.</title>
        <authorList>
            <person name="Rodriguez M."/>
            <person name="Reina J.C."/>
            <person name="Bejar V."/>
            <person name="Llamas I."/>
        </authorList>
    </citation>
    <scope>NUCLEOTIDE SEQUENCE [LARGE SCALE GENOMIC DNA]</scope>
    <source>
        <strain evidence="3 4">NEAU-3TGS17</strain>
    </source>
</reference>
<feature type="domain" description="DUF3658" evidence="2">
    <location>
        <begin position="251"/>
        <end position="361"/>
    </location>
</feature>
<evidence type="ECO:0000259" key="1">
    <source>
        <dbReference type="Pfam" id="PF08874"/>
    </source>
</evidence>
<dbReference type="RefSeq" id="WP_142536916.1">
    <property type="nucleotide sequence ID" value="NZ_BMIE01000002.1"/>
</dbReference>
<dbReference type="Pfam" id="PF12395">
    <property type="entry name" value="DUF3658"/>
    <property type="match status" value="1"/>
</dbReference>
<dbReference type="EMBL" id="VDGH01000001">
    <property type="protein sequence ID" value="TQR16672.1"/>
    <property type="molecule type" value="Genomic_DNA"/>
</dbReference>
<name>A0A544TGU2_9BACI</name>
<comment type="caution">
    <text evidence="3">The sequence shown here is derived from an EMBL/GenBank/DDBJ whole genome shotgun (WGS) entry which is preliminary data.</text>
</comment>
<protein>
    <submittedName>
        <fullName evidence="3">DUF1835 domain-containing protein</fullName>
    </submittedName>
</protein>
<dbReference type="InterPro" id="IPR022123">
    <property type="entry name" value="DUF3658"/>
</dbReference>
<accession>A0A544TGU2</accession>
<dbReference type="Pfam" id="PF08874">
    <property type="entry name" value="DUF1835"/>
    <property type="match status" value="1"/>
</dbReference>
<dbReference type="Proteomes" id="UP000317316">
    <property type="component" value="Unassembled WGS sequence"/>
</dbReference>
<dbReference type="AlphaFoldDB" id="A0A544TGU2"/>
<evidence type="ECO:0000313" key="4">
    <source>
        <dbReference type="Proteomes" id="UP000317316"/>
    </source>
</evidence>
<keyword evidence="4" id="KW-1185">Reference proteome</keyword>
<organism evidence="3 4">
    <name type="scientific">Psychrobacillus lasiicapitis</name>
    <dbReference type="NCBI Taxonomy" id="1636719"/>
    <lineage>
        <taxon>Bacteria</taxon>
        <taxon>Bacillati</taxon>
        <taxon>Bacillota</taxon>
        <taxon>Bacilli</taxon>
        <taxon>Bacillales</taxon>
        <taxon>Bacillaceae</taxon>
        <taxon>Psychrobacillus</taxon>
    </lineage>
</organism>